<protein>
    <submittedName>
        <fullName evidence="5">ATP-binding cassette domain-containing protein</fullName>
    </submittedName>
</protein>
<dbReference type="InterPro" id="IPR015854">
    <property type="entry name" value="ABC_transpr_LolD-like"/>
</dbReference>
<keyword evidence="2" id="KW-0547">Nucleotide-binding</keyword>
<reference evidence="5 6" key="1">
    <citation type="submission" date="2019-11" db="EMBL/GenBank/DDBJ databases">
        <authorList>
            <person name="Cho J.-C."/>
        </authorList>
    </citation>
    <scope>NUCLEOTIDE SEQUENCE [LARGE SCALE GENOMIC DNA]</scope>
    <source>
        <strain evidence="5 6">JH1073</strain>
    </source>
</reference>
<dbReference type="PROSITE" id="PS00211">
    <property type="entry name" value="ABC_TRANSPORTER_1"/>
    <property type="match status" value="1"/>
</dbReference>
<accession>A0AAJ6CU32</accession>
<gene>
    <name evidence="5" type="ORF">GKO48_00825</name>
</gene>
<dbReference type="CDD" id="cd03255">
    <property type="entry name" value="ABC_MJ0796_LolCDE_FtsE"/>
    <property type="match status" value="1"/>
</dbReference>
<dbReference type="SUPFAM" id="SSF52540">
    <property type="entry name" value="P-loop containing nucleoside triphosphate hydrolases"/>
    <property type="match status" value="1"/>
</dbReference>
<keyword evidence="3 5" id="KW-0067">ATP-binding</keyword>
<dbReference type="GO" id="GO:0005886">
    <property type="term" value="C:plasma membrane"/>
    <property type="evidence" value="ECO:0007669"/>
    <property type="project" value="TreeGrafter"/>
</dbReference>
<dbReference type="InterPro" id="IPR027417">
    <property type="entry name" value="P-loop_NTPase"/>
</dbReference>
<dbReference type="GO" id="GO:0016887">
    <property type="term" value="F:ATP hydrolysis activity"/>
    <property type="evidence" value="ECO:0007669"/>
    <property type="project" value="InterPro"/>
</dbReference>
<reference evidence="6" key="2">
    <citation type="submission" date="2023-06" db="EMBL/GenBank/DDBJ databases">
        <title>Pangenomics reveal diversification of enzyme families and niche specialization in globally abundant SAR202 bacteria.</title>
        <authorList>
            <person name="Saw J.H.W."/>
        </authorList>
    </citation>
    <scope>NUCLEOTIDE SEQUENCE [LARGE SCALE GENOMIC DNA]</scope>
    <source>
        <strain evidence="6">JH1073</strain>
    </source>
</reference>
<dbReference type="Pfam" id="PF00005">
    <property type="entry name" value="ABC_tran"/>
    <property type="match status" value="1"/>
</dbReference>
<dbReference type="PROSITE" id="PS50893">
    <property type="entry name" value="ABC_TRANSPORTER_2"/>
    <property type="match status" value="1"/>
</dbReference>
<dbReference type="PANTHER" id="PTHR24220:SF86">
    <property type="entry name" value="ABC TRANSPORTER ABCH.1"/>
    <property type="match status" value="1"/>
</dbReference>
<evidence type="ECO:0000259" key="4">
    <source>
        <dbReference type="PROSITE" id="PS50893"/>
    </source>
</evidence>
<keyword evidence="1" id="KW-0813">Transport</keyword>
<dbReference type="InterPro" id="IPR003593">
    <property type="entry name" value="AAA+_ATPase"/>
</dbReference>
<dbReference type="GO" id="GO:0005524">
    <property type="term" value="F:ATP binding"/>
    <property type="evidence" value="ECO:0007669"/>
    <property type="project" value="UniProtKB-KW"/>
</dbReference>
<dbReference type="FunFam" id="3.40.50.300:FF:000032">
    <property type="entry name" value="Export ABC transporter ATP-binding protein"/>
    <property type="match status" value="1"/>
</dbReference>
<dbReference type="Proteomes" id="UP001219901">
    <property type="component" value="Chromosome"/>
</dbReference>
<evidence type="ECO:0000256" key="2">
    <source>
        <dbReference type="ARBA" id="ARBA00022741"/>
    </source>
</evidence>
<evidence type="ECO:0000256" key="1">
    <source>
        <dbReference type="ARBA" id="ARBA00022448"/>
    </source>
</evidence>
<evidence type="ECO:0000313" key="6">
    <source>
        <dbReference type="Proteomes" id="UP001219901"/>
    </source>
</evidence>
<dbReference type="RefSeq" id="WP_342824508.1">
    <property type="nucleotide sequence ID" value="NZ_CP046147.1"/>
</dbReference>
<evidence type="ECO:0000256" key="3">
    <source>
        <dbReference type="ARBA" id="ARBA00022840"/>
    </source>
</evidence>
<dbReference type="EMBL" id="CP046147">
    <property type="protein sequence ID" value="WFG38210.1"/>
    <property type="molecule type" value="Genomic_DNA"/>
</dbReference>
<evidence type="ECO:0000313" key="5">
    <source>
        <dbReference type="EMBL" id="WFG38210.1"/>
    </source>
</evidence>
<feature type="domain" description="ABC transporter" evidence="4">
    <location>
        <begin position="21"/>
        <end position="258"/>
    </location>
</feature>
<organism evidence="5 6">
    <name type="scientific">Candidatus Lucifugimonas marina</name>
    <dbReference type="NCBI Taxonomy" id="3038979"/>
    <lineage>
        <taxon>Bacteria</taxon>
        <taxon>Bacillati</taxon>
        <taxon>Chloroflexota</taxon>
        <taxon>Dehalococcoidia</taxon>
        <taxon>SAR202 cluster</taxon>
        <taxon>Candidatus Lucifugimonadales</taxon>
        <taxon>Candidatus Lucifugimonadaceae</taxon>
        <taxon>Candidatus Lucifugimonas</taxon>
    </lineage>
</organism>
<dbReference type="GO" id="GO:0098796">
    <property type="term" value="C:membrane protein complex"/>
    <property type="evidence" value="ECO:0007669"/>
    <property type="project" value="UniProtKB-ARBA"/>
</dbReference>
<sequence>MSQATEQLTARESRGATTPVIQAVNASREYELAGETVHAVRSVDLDVNTGEFITLVGRSGSGKTTLLNMLAGLDHPTQGQVLFEGTDMSSFSEKQFIQLRRHRIGVVFQSFALLPLLSAYENVELPMRIAGIGSSERSKRTNEVLDMVGLGRRAKHRPYELSGGEQQRISIARAVAMKPNVILADEPTGELDSVNAAEIFGLFRQMVSEGDMSIVATTHDRTLLDMADKIYTVHNGEIELSEVGENVDADAQFKRPNAE</sequence>
<dbReference type="InterPro" id="IPR017911">
    <property type="entry name" value="MacB-like_ATP-bd"/>
</dbReference>
<dbReference type="InterPro" id="IPR003439">
    <property type="entry name" value="ABC_transporter-like_ATP-bd"/>
</dbReference>
<dbReference type="PANTHER" id="PTHR24220">
    <property type="entry name" value="IMPORT ATP-BINDING PROTEIN"/>
    <property type="match status" value="1"/>
</dbReference>
<dbReference type="SMART" id="SM00382">
    <property type="entry name" value="AAA"/>
    <property type="match status" value="1"/>
</dbReference>
<dbReference type="Gene3D" id="3.40.50.300">
    <property type="entry name" value="P-loop containing nucleotide triphosphate hydrolases"/>
    <property type="match status" value="1"/>
</dbReference>
<name>A0AAJ6CU32_9CHLR</name>
<keyword evidence="6" id="KW-1185">Reference proteome</keyword>
<dbReference type="InterPro" id="IPR017871">
    <property type="entry name" value="ABC_transporter-like_CS"/>
</dbReference>
<proteinExistence type="predicted"/>
<dbReference type="AlphaFoldDB" id="A0AAJ6CU32"/>
<dbReference type="GO" id="GO:0022857">
    <property type="term" value="F:transmembrane transporter activity"/>
    <property type="evidence" value="ECO:0007669"/>
    <property type="project" value="UniProtKB-ARBA"/>
</dbReference>